<dbReference type="InterPro" id="IPR004722">
    <property type="entry name" value="DHOase"/>
</dbReference>
<dbReference type="GO" id="GO:0004151">
    <property type="term" value="F:dihydroorotase activity"/>
    <property type="evidence" value="ECO:0007669"/>
    <property type="project" value="UniProtKB-UniRule"/>
</dbReference>
<dbReference type="HAMAP" id="MF_00220_B">
    <property type="entry name" value="PyrC_classI_B"/>
    <property type="match status" value="1"/>
</dbReference>
<proteinExistence type="inferred from homology"/>
<feature type="binding site" evidence="6">
    <location>
        <position position="312"/>
    </location>
    <ligand>
        <name>substrate</name>
    </ligand>
</feature>
<feature type="domain" description="Dihydroorotase catalytic" evidence="7">
    <location>
        <begin position="51"/>
        <end position="241"/>
    </location>
</feature>
<gene>
    <name evidence="6 9" type="primary">pyrC</name>
    <name evidence="9" type="ORF">BTBSAS_80026</name>
    <name evidence="8" type="ORF">CNY62_11645</name>
</gene>
<dbReference type="EC" id="3.5.2.3" evidence="6"/>
<reference evidence="11" key="3">
    <citation type="submission" date="2018-04" db="EMBL/GenBank/DDBJ databases">
        <authorList>
            <person name="Illikoud N."/>
        </authorList>
    </citation>
    <scope>NUCLEOTIDE SEQUENCE [LARGE SCALE GENOMIC DNA]</scope>
</reference>
<feature type="binding site" evidence="6">
    <location>
        <position position="93"/>
    </location>
    <ligand>
        <name>substrate</name>
    </ligand>
</feature>
<keyword evidence="4 6" id="KW-0378">Hydrolase</keyword>
<name>A0A1D2LDK1_BROTH</name>
<dbReference type="InterPro" id="IPR011059">
    <property type="entry name" value="Metal-dep_hydrolase_composite"/>
</dbReference>
<keyword evidence="6" id="KW-0862">Zinc</keyword>
<dbReference type="PANTHER" id="PTHR43668:SF2">
    <property type="entry name" value="ALLANTOINASE"/>
    <property type="match status" value="1"/>
</dbReference>
<dbReference type="Gene3D" id="3.20.20.140">
    <property type="entry name" value="Metal-dependent hydrolases"/>
    <property type="match status" value="1"/>
</dbReference>
<dbReference type="Proteomes" id="UP000243591">
    <property type="component" value="Chromosome"/>
</dbReference>
<feature type="binding site" evidence="6">
    <location>
        <position position="59"/>
    </location>
    <ligand>
        <name>Zn(2+)</name>
        <dbReference type="ChEBI" id="CHEBI:29105"/>
        <label>1</label>
    </ligand>
</feature>
<accession>A0A1D2LDK1</accession>
<dbReference type="UniPathway" id="UPA00070">
    <property type="reaction ID" value="UER00117"/>
</dbReference>
<dbReference type="AlphaFoldDB" id="A0A1D2LDK1"/>
<feature type="binding site" evidence="6">
    <location>
        <position position="308"/>
    </location>
    <ligand>
        <name>Zn(2+)</name>
        <dbReference type="ChEBI" id="CHEBI:29105"/>
        <label>1</label>
    </ligand>
</feature>
<dbReference type="Pfam" id="PF12890">
    <property type="entry name" value="DHOase"/>
    <property type="match status" value="1"/>
</dbReference>
<comment type="similarity">
    <text evidence="2 6">Belongs to the metallo-dependent hydrolases superfamily. DHOase family. Class I DHOase subfamily.</text>
</comment>
<dbReference type="PANTHER" id="PTHR43668">
    <property type="entry name" value="ALLANTOINASE"/>
    <property type="match status" value="1"/>
</dbReference>
<dbReference type="PROSITE" id="PS00483">
    <property type="entry name" value="DIHYDROOROTASE_2"/>
    <property type="match status" value="1"/>
</dbReference>
<keyword evidence="5 6" id="KW-0665">Pyrimidine biosynthesis</keyword>
<organism evidence="8 10">
    <name type="scientific">Brochothrix thermosphacta</name>
    <name type="common">Microbacterium thermosphactum</name>
    <dbReference type="NCBI Taxonomy" id="2756"/>
    <lineage>
        <taxon>Bacteria</taxon>
        <taxon>Bacillati</taxon>
        <taxon>Bacillota</taxon>
        <taxon>Bacilli</taxon>
        <taxon>Bacillales</taxon>
        <taxon>Listeriaceae</taxon>
        <taxon>Brochothrix</taxon>
    </lineage>
</organism>
<comment type="function">
    <text evidence="1 6">Catalyzes the reversible cyclization of carbamoyl aspartate to dihydroorotate.</text>
</comment>
<feature type="binding site" evidence="6">
    <location>
        <position position="61"/>
    </location>
    <ligand>
        <name>Zn(2+)</name>
        <dbReference type="ChEBI" id="CHEBI:29105"/>
        <label>1</label>
    </ligand>
</feature>
<evidence type="ECO:0000256" key="4">
    <source>
        <dbReference type="ARBA" id="ARBA00022801"/>
    </source>
</evidence>
<dbReference type="GO" id="GO:0005737">
    <property type="term" value="C:cytoplasm"/>
    <property type="evidence" value="ECO:0007669"/>
    <property type="project" value="TreeGrafter"/>
</dbReference>
<dbReference type="Proteomes" id="UP000270190">
    <property type="component" value="Unassembled WGS sequence"/>
</dbReference>
<feature type="binding site" evidence="6">
    <location>
        <position position="182"/>
    </location>
    <ligand>
        <name>Zn(2+)</name>
        <dbReference type="ChEBI" id="CHEBI:29105"/>
        <label>2</label>
    </ligand>
</feature>
<dbReference type="NCBIfam" id="TIGR00857">
    <property type="entry name" value="pyrC_multi"/>
    <property type="match status" value="1"/>
</dbReference>
<comment type="pathway">
    <text evidence="6">Pyrimidine metabolism; UMP biosynthesis via de novo pathway; (S)-dihydroorotate from bicarbonate: step 3/3.</text>
</comment>
<feature type="binding site" evidence="6">
    <location>
        <position position="155"/>
    </location>
    <ligand>
        <name>Zn(2+)</name>
        <dbReference type="ChEBI" id="CHEBI:29105"/>
        <label>1</label>
    </ligand>
</feature>
<dbReference type="InterPro" id="IPR050138">
    <property type="entry name" value="DHOase/Allantoinase_Hydrolase"/>
</dbReference>
<evidence type="ECO:0000256" key="6">
    <source>
        <dbReference type="HAMAP-Rule" id="MF_00220"/>
    </source>
</evidence>
<evidence type="ECO:0000256" key="3">
    <source>
        <dbReference type="ARBA" id="ARBA00022723"/>
    </source>
</evidence>
<dbReference type="Gene3D" id="2.30.40.10">
    <property type="entry name" value="Urease, subunit C, domain 1"/>
    <property type="match status" value="1"/>
</dbReference>
<feature type="binding site" evidence="6">
    <location>
        <begin position="61"/>
        <end position="63"/>
    </location>
    <ligand>
        <name>substrate</name>
    </ligand>
</feature>
<dbReference type="RefSeq" id="WP_029092450.1">
    <property type="nucleotide sequence ID" value="NZ_CBCPKC010000001.1"/>
</dbReference>
<sequence>MTVIANGFIINEFNEPTRCNIRLEEEKIVEIGSDVKPLPGEKVIDATDLIVTAGFIDVHVHLREPGFEQKETIASGTLAAAHGGFTTICAMPNTNPVPDSAANMQALNKRIKADAKIRVLPYGAITKQLKADATVEELVDFDEVGANGAFAFSDDGVGVQTAGTMYKAMAEAARLNKAIVAHCEDNSLILGGSMHDGRRSEQLGVKGIPSVCESVQIARDVLLAEATGAHYHVCHVSTVESVRVIRDAKAAGIHVTCEVCPHHLISDENDITGDTGNWKMNPPLRATRDRQALIAGLMDGTIDCISTDHAPHCEHEKCGKMADSAFGIVGSETAFAQLYTHFVKTKIFTLKQLLDWMSSDVARTFNLPYGKLEVGASADIVLIDLDKEKTITTDDFLSQGKNTPYTGQTCSGWPVHTIYAGQTVWMED</sequence>
<dbReference type="NCBIfam" id="NF006837">
    <property type="entry name" value="PRK09357.1-2"/>
    <property type="match status" value="1"/>
</dbReference>
<dbReference type="OrthoDB" id="9765462at2"/>
<evidence type="ECO:0000313" key="8">
    <source>
        <dbReference type="EMBL" id="ATF26958.1"/>
    </source>
</evidence>
<dbReference type="SUPFAM" id="SSF51338">
    <property type="entry name" value="Composite domain of metallo-dependent hydrolases"/>
    <property type="match status" value="1"/>
</dbReference>
<dbReference type="InterPro" id="IPR032466">
    <property type="entry name" value="Metal_Hydrolase"/>
</dbReference>
<dbReference type="GO" id="GO:0044205">
    <property type="term" value="P:'de novo' UMP biosynthetic process"/>
    <property type="evidence" value="ECO:0007669"/>
    <property type="project" value="UniProtKB-UniRule"/>
</dbReference>
<dbReference type="InterPro" id="IPR002195">
    <property type="entry name" value="Dihydroorotase_CS"/>
</dbReference>
<dbReference type="EMBL" id="OUNC01000078">
    <property type="protein sequence ID" value="SPP30686.1"/>
    <property type="molecule type" value="Genomic_DNA"/>
</dbReference>
<feature type="binding site" evidence="6">
    <location>
        <begin position="326"/>
        <end position="327"/>
    </location>
    <ligand>
        <name>substrate</name>
    </ligand>
</feature>
<dbReference type="GO" id="GO:0006145">
    <property type="term" value="P:purine nucleobase catabolic process"/>
    <property type="evidence" value="ECO:0007669"/>
    <property type="project" value="TreeGrafter"/>
</dbReference>
<dbReference type="EMBL" id="CP023483">
    <property type="protein sequence ID" value="ATF26958.1"/>
    <property type="molecule type" value="Genomic_DNA"/>
</dbReference>
<dbReference type="GO" id="GO:0008270">
    <property type="term" value="F:zinc ion binding"/>
    <property type="evidence" value="ECO:0007669"/>
    <property type="project" value="UniProtKB-UniRule"/>
</dbReference>
<dbReference type="SUPFAM" id="SSF51556">
    <property type="entry name" value="Metallo-dependent hydrolases"/>
    <property type="match status" value="1"/>
</dbReference>
<evidence type="ECO:0000259" key="7">
    <source>
        <dbReference type="Pfam" id="PF12890"/>
    </source>
</evidence>
<reference evidence="9" key="2">
    <citation type="submission" date="2018-04" db="EMBL/GenBank/DDBJ databases">
        <authorList>
            <person name="Go L.Y."/>
            <person name="Mitchell J.A."/>
        </authorList>
    </citation>
    <scope>NUCLEOTIDE SEQUENCE</scope>
    <source>
        <strain evidence="9">BSAS1 3</strain>
    </source>
</reference>
<comment type="cofactor">
    <cofactor evidence="6">
        <name>Zn(2+)</name>
        <dbReference type="ChEBI" id="CHEBI:29105"/>
    </cofactor>
    <text evidence="6">Binds 2 Zn(2+) ions per subunit.</text>
</comment>
<dbReference type="STRING" id="2756.BFR44_04440"/>
<keyword evidence="3 6" id="KW-0479">Metal-binding</keyword>
<evidence type="ECO:0000256" key="5">
    <source>
        <dbReference type="ARBA" id="ARBA00022975"/>
    </source>
</evidence>
<dbReference type="CDD" id="cd01317">
    <property type="entry name" value="DHOase_IIa"/>
    <property type="match status" value="1"/>
</dbReference>
<evidence type="ECO:0000313" key="10">
    <source>
        <dbReference type="Proteomes" id="UP000243591"/>
    </source>
</evidence>
<comment type="catalytic activity">
    <reaction evidence="6">
        <text>(S)-dihydroorotate + H2O = N-carbamoyl-L-aspartate + H(+)</text>
        <dbReference type="Rhea" id="RHEA:24296"/>
        <dbReference type="ChEBI" id="CHEBI:15377"/>
        <dbReference type="ChEBI" id="CHEBI:15378"/>
        <dbReference type="ChEBI" id="CHEBI:30864"/>
        <dbReference type="ChEBI" id="CHEBI:32814"/>
        <dbReference type="EC" id="3.5.2.3"/>
    </reaction>
</comment>
<dbReference type="KEGG" id="bths:CNY62_11645"/>
<protein>
    <recommendedName>
        <fullName evidence="6">Dihydroorotase</fullName>
        <shortName evidence="6">DHOase</shortName>
        <ecNumber evidence="6">3.5.2.3</ecNumber>
    </recommendedName>
</protein>
<evidence type="ECO:0000256" key="1">
    <source>
        <dbReference type="ARBA" id="ARBA00002368"/>
    </source>
</evidence>
<feature type="binding site" evidence="6">
    <location>
        <position position="155"/>
    </location>
    <ligand>
        <name>Zn(2+)</name>
        <dbReference type="ChEBI" id="CHEBI:29105"/>
        <label>2</label>
    </ligand>
</feature>
<feature type="active site" evidence="6">
    <location>
        <position position="308"/>
    </location>
</feature>
<dbReference type="GO" id="GO:0004038">
    <property type="term" value="F:allantoinase activity"/>
    <property type="evidence" value="ECO:0007669"/>
    <property type="project" value="TreeGrafter"/>
</dbReference>
<evidence type="ECO:0000256" key="2">
    <source>
        <dbReference type="ARBA" id="ARBA00010286"/>
    </source>
</evidence>
<evidence type="ECO:0000313" key="9">
    <source>
        <dbReference type="EMBL" id="SPP30686.1"/>
    </source>
</evidence>
<reference evidence="8 10" key="1">
    <citation type="submission" date="2017-09" db="EMBL/GenBank/DDBJ databases">
        <title>Complete Genome Sequences of Two Strains of the Meat Spoilage Bacterium Brochothrix thermosphacta Isolated from Ground Chicken.</title>
        <authorList>
            <person name="Paoli G.C."/>
            <person name="Wijey C."/>
            <person name="Chen C.-Y."/>
            <person name="Nguyen L."/>
            <person name="Yan X."/>
            <person name="Irwin P.L."/>
        </authorList>
    </citation>
    <scope>NUCLEOTIDE SEQUENCE [LARGE SCALE GENOMIC DNA]</scope>
    <source>
        <strain evidence="8 10">BI</strain>
    </source>
</reference>
<keyword evidence="10" id="KW-1185">Reference proteome</keyword>
<feature type="binding site" evidence="6">
    <location>
        <position position="235"/>
    </location>
    <ligand>
        <name>Zn(2+)</name>
        <dbReference type="ChEBI" id="CHEBI:29105"/>
        <label>2</label>
    </ligand>
</feature>
<feature type="binding site" evidence="6">
    <location>
        <position position="281"/>
    </location>
    <ligand>
        <name>substrate</name>
    </ligand>
</feature>
<dbReference type="GeneID" id="66536275"/>
<dbReference type="InterPro" id="IPR024403">
    <property type="entry name" value="DHOase_cat"/>
</dbReference>
<evidence type="ECO:0000313" key="11">
    <source>
        <dbReference type="Proteomes" id="UP000270190"/>
    </source>
</evidence>
<dbReference type="PROSITE" id="PS00482">
    <property type="entry name" value="DIHYDROOROTASE_1"/>
    <property type="match status" value="1"/>
</dbReference>